<name>A0A382BFZ4_9ZZZZ</name>
<organism evidence="1">
    <name type="scientific">marine metagenome</name>
    <dbReference type="NCBI Taxonomy" id="408172"/>
    <lineage>
        <taxon>unclassified sequences</taxon>
        <taxon>metagenomes</taxon>
        <taxon>ecological metagenomes</taxon>
    </lineage>
</organism>
<evidence type="ECO:0000313" key="1">
    <source>
        <dbReference type="EMBL" id="SVB12736.1"/>
    </source>
</evidence>
<proteinExistence type="predicted"/>
<feature type="non-terminal residue" evidence="1">
    <location>
        <position position="25"/>
    </location>
</feature>
<accession>A0A382BFZ4</accession>
<dbReference type="AlphaFoldDB" id="A0A382BFZ4"/>
<protein>
    <submittedName>
        <fullName evidence="1">Uncharacterized protein</fullName>
    </submittedName>
</protein>
<sequence>MDPAFEYVFPAIKGVQAKREYYISM</sequence>
<dbReference type="EMBL" id="UINC01029655">
    <property type="protein sequence ID" value="SVB12736.1"/>
    <property type="molecule type" value="Genomic_DNA"/>
</dbReference>
<gene>
    <name evidence="1" type="ORF">METZ01_LOCUS165590</name>
</gene>
<reference evidence="1" key="1">
    <citation type="submission" date="2018-05" db="EMBL/GenBank/DDBJ databases">
        <authorList>
            <person name="Lanie J.A."/>
            <person name="Ng W.-L."/>
            <person name="Kazmierczak K.M."/>
            <person name="Andrzejewski T.M."/>
            <person name="Davidsen T.M."/>
            <person name="Wayne K.J."/>
            <person name="Tettelin H."/>
            <person name="Glass J.I."/>
            <person name="Rusch D."/>
            <person name="Podicherti R."/>
            <person name="Tsui H.-C.T."/>
            <person name="Winkler M.E."/>
        </authorList>
    </citation>
    <scope>NUCLEOTIDE SEQUENCE</scope>
</reference>